<sequence>MRIQLIAAMAVNLIISIMGLHGQELQVIAVNEQKKVAMFFPSPIRQATTGSEDFQFSYNEQTPQYFGILQGRKAPESNLLVITNDGRVYSYLLKYREELSRTNYFITDSMAIGKESGVDLEEKVPKVDSVHYEKAGAYVLQKAHTLQKSKKQSGIAFTVLDILYVEKELFVAFEIDNSSKDLYEVESVNTIIEHGKDRAGRSFQELNLEEVYHFHTPKVVLPQTTQRFVIAYRRIGIGGKARLRFYLREKNGYRNLKI</sequence>
<gene>
    <name evidence="1" type="ORF">E7Z59_08185</name>
</gene>
<dbReference type="InterPro" id="IPR022298">
    <property type="entry name" value="Conjug_transposon_TraN"/>
</dbReference>
<accession>A0A4S3M0D2</accession>
<dbReference type="RefSeq" id="WP_136335833.1">
    <property type="nucleotide sequence ID" value="NZ_QXMP01000008.1"/>
</dbReference>
<evidence type="ECO:0000313" key="1">
    <source>
        <dbReference type="EMBL" id="THD67628.1"/>
    </source>
</evidence>
<keyword evidence="2" id="KW-1185">Reference proteome</keyword>
<organism evidence="1 2">
    <name type="scientific">Robertkochia marina</name>
    <dbReference type="NCBI Taxonomy" id="1227945"/>
    <lineage>
        <taxon>Bacteria</taxon>
        <taxon>Pseudomonadati</taxon>
        <taxon>Bacteroidota</taxon>
        <taxon>Flavobacteriia</taxon>
        <taxon>Flavobacteriales</taxon>
        <taxon>Flavobacteriaceae</taxon>
        <taxon>Robertkochia</taxon>
    </lineage>
</organism>
<dbReference type="EMBL" id="SSMC01000002">
    <property type="protein sequence ID" value="THD67628.1"/>
    <property type="molecule type" value="Genomic_DNA"/>
</dbReference>
<protein>
    <submittedName>
        <fullName evidence="1">DUF4138 domain-containing protein</fullName>
    </submittedName>
</protein>
<dbReference type="OrthoDB" id="1451423at2"/>
<dbReference type="Pfam" id="PF13595">
    <property type="entry name" value="DUF4138"/>
    <property type="match status" value="1"/>
</dbReference>
<name>A0A4S3M0D2_9FLAO</name>
<proteinExistence type="predicted"/>
<reference evidence="1 2" key="1">
    <citation type="submission" date="2019-04" db="EMBL/GenBank/DDBJ databases">
        <title>Draft genome sequence of Robertkochia marina CC-AMO-30D.</title>
        <authorList>
            <person name="Hameed A."/>
            <person name="Lin S.-Y."/>
            <person name="Shahina M."/>
            <person name="Lai W.-A."/>
            <person name="Young C.-C."/>
        </authorList>
    </citation>
    <scope>NUCLEOTIDE SEQUENCE [LARGE SCALE GENOMIC DNA]</scope>
    <source>
        <strain evidence="1 2">CC-AMO-30D</strain>
    </source>
</reference>
<dbReference type="AlphaFoldDB" id="A0A4S3M0D2"/>
<comment type="caution">
    <text evidence="1">The sequence shown here is derived from an EMBL/GenBank/DDBJ whole genome shotgun (WGS) entry which is preliminary data.</text>
</comment>
<dbReference type="Proteomes" id="UP000305939">
    <property type="component" value="Unassembled WGS sequence"/>
</dbReference>
<evidence type="ECO:0000313" key="2">
    <source>
        <dbReference type="Proteomes" id="UP000305939"/>
    </source>
</evidence>